<comment type="caution">
    <text evidence="2">The sequence shown here is derived from an EMBL/GenBank/DDBJ whole genome shotgun (WGS) entry which is preliminary data.</text>
</comment>
<evidence type="ECO:0000313" key="3">
    <source>
        <dbReference type="Proteomes" id="UP000235728"/>
    </source>
</evidence>
<reference evidence="2 3" key="1">
    <citation type="journal article" date="2016" name="Appl. Microbiol. Biotechnol.">
        <title>Characterization of T-DNA insertion mutants with decreased virulence in the entomopathogenic fungus Beauveria bassiana JEF-007.</title>
        <authorList>
            <person name="Kim S."/>
            <person name="Lee S.J."/>
            <person name="Nai Y.S."/>
            <person name="Yu J.S."/>
            <person name="Lee M.R."/>
            <person name="Yang Y.T."/>
            <person name="Kim J.S."/>
        </authorList>
    </citation>
    <scope>NUCLEOTIDE SEQUENCE [LARGE SCALE GENOMIC DNA]</scope>
    <source>
        <strain evidence="2 3">JEF-007</strain>
    </source>
</reference>
<dbReference type="Proteomes" id="UP000235728">
    <property type="component" value="Unassembled WGS sequence"/>
</dbReference>
<evidence type="ECO:0000256" key="1">
    <source>
        <dbReference type="SAM" id="MobiDB-lite"/>
    </source>
</evidence>
<evidence type="ECO:0000313" key="2">
    <source>
        <dbReference type="EMBL" id="PMB69601.1"/>
    </source>
</evidence>
<proteinExistence type="predicted"/>
<sequence length="67" mass="7605">MTTKDNQLTEEEEQKIRKDKGTDLPPVLQYHSWKSDADLPFSLAWEASSPKTVIAAAHQDPLAMAHW</sequence>
<name>A0A2N6NQP1_BEABA</name>
<dbReference type="AlphaFoldDB" id="A0A2N6NQP1"/>
<accession>A0A2N6NQP1</accession>
<protein>
    <submittedName>
        <fullName evidence="2">Uncharacterized protein</fullName>
    </submittedName>
</protein>
<organism evidence="2 3">
    <name type="scientific">Beauveria bassiana</name>
    <name type="common">White muscardine disease fungus</name>
    <name type="synonym">Tritirachium shiotae</name>
    <dbReference type="NCBI Taxonomy" id="176275"/>
    <lineage>
        <taxon>Eukaryota</taxon>
        <taxon>Fungi</taxon>
        <taxon>Dikarya</taxon>
        <taxon>Ascomycota</taxon>
        <taxon>Pezizomycotina</taxon>
        <taxon>Sordariomycetes</taxon>
        <taxon>Hypocreomycetidae</taxon>
        <taxon>Hypocreales</taxon>
        <taxon>Cordycipitaceae</taxon>
        <taxon>Beauveria</taxon>
    </lineage>
</organism>
<gene>
    <name evidence="2" type="ORF">BM221_004245</name>
</gene>
<dbReference type="EMBL" id="MRVG01000004">
    <property type="protein sequence ID" value="PMB69601.1"/>
    <property type="molecule type" value="Genomic_DNA"/>
</dbReference>
<feature type="region of interest" description="Disordered" evidence="1">
    <location>
        <begin position="1"/>
        <end position="23"/>
    </location>
</feature>